<evidence type="ECO:0000313" key="1">
    <source>
        <dbReference type="EMBL" id="MVU78012.1"/>
    </source>
</evidence>
<evidence type="ECO:0000313" key="2">
    <source>
        <dbReference type="Proteomes" id="UP000466794"/>
    </source>
</evidence>
<keyword evidence="2" id="KW-1185">Reference proteome</keyword>
<comment type="caution">
    <text evidence="1">The sequence shown here is derived from an EMBL/GenBank/DDBJ whole genome shotgun (WGS) entry which is preliminary data.</text>
</comment>
<proteinExistence type="predicted"/>
<dbReference type="AlphaFoldDB" id="A0A7K1UUI0"/>
<accession>A0A7K1UUI0</accession>
<gene>
    <name evidence="1" type="ORF">GPX89_12230</name>
</gene>
<sequence>MTEPVWADSDSLPGLIQRGRGACYDLASAQREQAAKHVLDCIVHDPRWDHQVEDRSWLYATLAAELSVDPKRFRAAYARPADPHGDSDAWLAVGTLEHLAQADIDGSVGELRHYLRTGRDLSLALGALLPFAEHVEARGLLHEVLEVADDEQLLSEARWVDLSASPWPQWRAGSARLDRILDAAERHPNPEPTMRTRTERETAERERVLAAAGEMRHVPAVAAATLSAEAWETMLLDVEPELLADETVPWTARIAARNQLWKLRSPRARTWAEVHADLEGEPGYTALSLLGDLGEQSDAPRLLEHLVAAHTGGDDYMYSQCTLVAALRRLTYRPAIPIIETVFDTTVYSYLRIRCAEALGCLSAEFTRTRAVECLTDCESSTREIAISRVDLSIPRARERLARIAADPMEEDENRRAAAARIS</sequence>
<organism evidence="1 2">
    <name type="scientific">Nocardia terrae</name>
    <dbReference type="NCBI Taxonomy" id="2675851"/>
    <lineage>
        <taxon>Bacteria</taxon>
        <taxon>Bacillati</taxon>
        <taxon>Actinomycetota</taxon>
        <taxon>Actinomycetes</taxon>
        <taxon>Mycobacteriales</taxon>
        <taxon>Nocardiaceae</taxon>
        <taxon>Nocardia</taxon>
    </lineage>
</organism>
<protein>
    <recommendedName>
        <fullName evidence="3">HEAT repeat domain-containing protein</fullName>
    </recommendedName>
</protein>
<dbReference type="Proteomes" id="UP000466794">
    <property type="component" value="Unassembled WGS sequence"/>
</dbReference>
<dbReference type="EMBL" id="WRPP01000002">
    <property type="protein sequence ID" value="MVU78012.1"/>
    <property type="molecule type" value="Genomic_DNA"/>
</dbReference>
<reference evidence="1 2" key="1">
    <citation type="submission" date="2019-12" db="EMBL/GenBank/DDBJ databases">
        <title>Nocardia sp. nov. ET3-3 isolated from soil.</title>
        <authorList>
            <person name="Kanchanasin P."/>
            <person name="Tanasupawat S."/>
            <person name="Yuki M."/>
            <person name="Kudo T."/>
        </authorList>
    </citation>
    <scope>NUCLEOTIDE SEQUENCE [LARGE SCALE GENOMIC DNA]</scope>
    <source>
        <strain evidence="1 2">ET3-3</strain>
    </source>
</reference>
<name>A0A7K1UUI0_9NOCA</name>
<evidence type="ECO:0008006" key="3">
    <source>
        <dbReference type="Google" id="ProtNLM"/>
    </source>
</evidence>
<dbReference type="RefSeq" id="WP_157387594.1">
    <property type="nucleotide sequence ID" value="NZ_WRPP01000002.1"/>
</dbReference>